<comment type="subcellular location">
    <subcellularLocation>
        <location evidence="1">Nucleus</location>
    </subcellularLocation>
</comment>
<dbReference type="SMART" id="SM00717">
    <property type="entry name" value="SANT"/>
    <property type="match status" value="1"/>
</dbReference>
<dbReference type="GO" id="GO:0006281">
    <property type="term" value="P:DNA repair"/>
    <property type="evidence" value="ECO:0007669"/>
    <property type="project" value="UniProtKB-KW"/>
</dbReference>
<feature type="compositionally biased region" description="Polar residues" evidence="9">
    <location>
        <begin position="1453"/>
        <end position="1489"/>
    </location>
</feature>
<evidence type="ECO:0000256" key="6">
    <source>
        <dbReference type="ARBA" id="ARBA00023242"/>
    </source>
</evidence>
<feature type="region of interest" description="Disordered" evidence="9">
    <location>
        <begin position="129"/>
        <end position="570"/>
    </location>
</feature>
<evidence type="ECO:0000256" key="9">
    <source>
        <dbReference type="SAM" id="MobiDB-lite"/>
    </source>
</evidence>
<evidence type="ECO:0000256" key="7">
    <source>
        <dbReference type="ARBA" id="ARBA00025178"/>
    </source>
</evidence>
<feature type="region of interest" description="Disordered" evidence="9">
    <location>
        <begin position="1438"/>
        <end position="1489"/>
    </location>
</feature>
<feature type="compositionally biased region" description="Low complexity" evidence="9">
    <location>
        <begin position="186"/>
        <end position="200"/>
    </location>
</feature>
<evidence type="ECO:0000256" key="4">
    <source>
        <dbReference type="ARBA" id="ARBA00022853"/>
    </source>
</evidence>
<accession>A0A6A5YW29</accession>
<evidence type="ECO:0000256" key="1">
    <source>
        <dbReference type="ARBA" id="ARBA00004123"/>
    </source>
</evidence>
<dbReference type="InterPro" id="IPR014012">
    <property type="entry name" value="HSA_dom"/>
</dbReference>
<feature type="compositionally biased region" description="Low complexity" evidence="9">
    <location>
        <begin position="442"/>
        <end position="451"/>
    </location>
</feature>
<dbReference type="Proteomes" id="UP000799770">
    <property type="component" value="Unassembled WGS sequence"/>
</dbReference>
<name>A0A6A5YW29_9PLEO</name>
<dbReference type="InterPro" id="IPR009057">
    <property type="entry name" value="Homeodomain-like_sf"/>
</dbReference>
<dbReference type="GO" id="GO:0003682">
    <property type="term" value="F:chromatin binding"/>
    <property type="evidence" value="ECO:0007669"/>
    <property type="project" value="TreeGrafter"/>
</dbReference>
<dbReference type="PROSITE" id="PS51204">
    <property type="entry name" value="HSA"/>
    <property type="match status" value="1"/>
</dbReference>
<feature type="compositionally biased region" description="Basic and acidic residues" evidence="9">
    <location>
        <begin position="259"/>
        <end position="284"/>
    </location>
</feature>
<evidence type="ECO:0000256" key="8">
    <source>
        <dbReference type="ARBA" id="ARBA00029670"/>
    </source>
</evidence>
<dbReference type="InterPro" id="IPR001005">
    <property type="entry name" value="SANT/Myb"/>
</dbReference>
<evidence type="ECO:0000259" key="11">
    <source>
        <dbReference type="PROSITE" id="PS51204"/>
    </source>
</evidence>
<organism evidence="12 13">
    <name type="scientific">Lophiotrema nucula</name>
    <dbReference type="NCBI Taxonomy" id="690887"/>
    <lineage>
        <taxon>Eukaryota</taxon>
        <taxon>Fungi</taxon>
        <taxon>Dikarya</taxon>
        <taxon>Ascomycota</taxon>
        <taxon>Pezizomycotina</taxon>
        <taxon>Dothideomycetes</taxon>
        <taxon>Pleosporomycetidae</taxon>
        <taxon>Pleosporales</taxon>
        <taxon>Lophiotremataceae</taxon>
        <taxon>Lophiotrema</taxon>
    </lineage>
</organism>
<feature type="compositionally biased region" description="Pro residues" evidence="9">
    <location>
        <begin position="85"/>
        <end position="97"/>
    </location>
</feature>
<feature type="compositionally biased region" description="Polar residues" evidence="9">
    <location>
        <begin position="297"/>
        <end position="310"/>
    </location>
</feature>
<dbReference type="GO" id="GO:0006325">
    <property type="term" value="P:chromatin organization"/>
    <property type="evidence" value="ECO:0007669"/>
    <property type="project" value="UniProtKB-KW"/>
</dbReference>
<dbReference type="PANTHER" id="PTHR46459:SF1">
    <property type="entry name" value="E1A-BINDING PROTEIN P400"/>
    <property type="match status" value="1"/>
</dbReference>
<feature type="domain" description="HSA" evidence="11">
    <location>
        <begin position="668"/>
        <end position="749"/>
    </location>
</feature>
<reference evidence="12" key="1">
    <citation type="journal article" date="2020" name="Stud. Mycol.">
        <title>101 Dothideomycetes genomes: a test case for predicting lifestyles and emergence of pathogens.</title>
        <authorList>
            <person name="Haridas S."/>
            <person name="Albert R."/>
            <person name="Binder M."/>
            <person name="Bloem J."/>
            <person name="Labutti K."/>
            <person name="Salamov A."/>
            <person name="Andreopoulos B."/>
            <person name="Baker S."/>
            <person name="Barry K."/>
            <person name="Bills G."/>
            <person name="Bluhm B."/>
            <person name="Cannon C."/>
            <person name="Castanera R."/>
            <person name="Culley D."/>
            <person name="Daum C."/>
            <person name="Ezra D."/>
            <person name="Gonzalez J."/>
            <person name="Henrissat B."/>
            <person name="Kuo A."/>
            <person name="Liang C."/>
            <person name="Lipzen A."/>
            <person name="Lutzoni F."/>
            <person name="Magnuson J."/>
            <person name="Mondo S."/>
            <person name="Nolan M."/>
            <person name="Ohm R."/>
            <person name="Pangilinan J."/>
            <person name="Park H.-J."/>
            <person name="Ramirez L."/>
            <person name="Alfaro M."/>
            <person name="Sun H."/>
            <person name="Tritt A."/>
            <person name="Yoshinaga Y."/>
            <person name="Zwiers L.-H."/>
            <person name="Turgeon B."/>
            <person name="Goodwin S."/>
            <person name="Spatafora J."/>
            <person name="Crous P."/>
            <person name="Grigoriev I."/>
        </authorList>
    </citation>
    <scope>NUCLEOTIDE SEQUENCE</scope>
    <source>
        <strain evidence="12">CBS 627.86</strain>
    </source>
</reference>
<proteinExistence type="inferred from homology"/>
<feature type="compositionally biased region" description="Low complexity" evidence="9">
    <location>
        <begin position="161"/>
        <end position="174"/>
    </location>
</feature>
<feature type="compositionally biased region" description="Polar residues" evidence="9">
    <location>
        <begin position="131"/>
        <end position="141"/>
    </location>
</feature>
<dbReference type="CDD" id="cd00167">
    <property type="entry name" value="SANT"/>
    <property type="match status" value="1"/>
</dbReference>
<feature type="compositionally biased region" description="Basic and acidic residues" evidence="9">
    <location>
        <begin position="422"/>
        <end position="432"/>
    </location>
</feature>
<feature type="compositionally biased region" description="Polar residues" evidence="9">
    <location>
        <begin position="453"/>
        <end position="464"/>
    </location>
</feature>
<feature type="compositionally biased region" description="Polar residues" evidence="9">
    <location>
        <begin position="1178"/>
        <end position="1189"/>
    </location>
</feature>
<dbReference type="EMBL" id="ML977334">
    <property type="protein sequence ID" value="KAF2111332.1"/>
    <property type="molecule type" value="Genomic_DNA"/>
</dbReference>
<comment type="function">
    <text evidence="7">Component of the NuA4 histone acetyltransferase complex which is involved in transcriptional activation of selected genes principally by acetylation of nucleosomal histone H4 and H2A. The NuA4 complex is also involved in DNA repair.</text>
</comment>
<feature type="compositionally biased region" description="Low complexity" evidence="9">
    <location>
        <begin position="541"/>
        <end position="550"/>
    </location>
</feature>
<keyword evidence="6" id="KW-0539">Nucleus</keyword>
<dbReference type="PANTHER" id="PTHR46459">
    <property type="entry name" value="E1A-BINDING PROTEIN P400-RELATED"/>
    <property type="match status" value="1"/>
</dbReference>
<keyword evidence="3" id="KW-0227">DNA damage</keyword>
<gene>
    <name evidence="12" type="ORF">BDV96DRAFT_581991</name>
</gene>
<feature type="compositionally biased region" description="Polar residues" evidence="9">
    <location>
        <begin position="869"/>
        <end position="878"/>
    </location>
</feature>
<keyword evidence="13" id="KW-1185">Reference proteome</keyword>
<evidence type="ECO:0000259" key="10">
    <source>
        <dbReference type="PROSITE" id="PS50090"/>
    </source>
</evidence>
<evidence type="ECO:0000313" key="12">
    <source>
        <dbReference type="EMBL" id="KAF2111332.1"/>
    </source>
</evidence>
<dbReference type="SUPFAM" id="SSF46689">
    <property type="entry name" value="Homeodomain-like"/>
    <property type="match status" value="1"/>
</dbReference>
<dbReference type="Pfam" id="PF13921">
    <property type="entry name" value="Myb_DNA-bind_6"/>
    <property type="match status" value="1"/>
</dbReference>
<comment type="similarity">
    <text evidence="2">Belongs to the EAF1 family.</text>
</comment>
<dbReference type="GO" id="GO:0035267">
    <property type="term" value="C:NuA4 histone acetyltransferase complex"/>
    <property type="evidence" value="ECO:0007669"/>
    <property type="project" value="UniProtKB-ARBA"/>
</dbReference>
<keyword evidence="5" id="KW-0234">DNA repair</keyword>
<feature type="region of interest" description="Disordered" evidence="9">
    <location>
        <begin position="841"/>
        <end position="888"/>
    </location>
</feature>
<protein>
    <recommendedName>
        <fullName evidence="8">Vacuolar import and degradation protein 21</fullName>
    </recommendedName>
</protein>
<evidence type="ECO:0000256" key="3">
    <source>
        <dbReference type="ARBA" id="ARBA00022763"/>
    </source>
</evidence>
<evidence type="ECO:0000313" key="13">
    <source>
        <dbReference type="Proteomes" id="UP000799770"/>
    </source>
</evidence>
<sequence length="1489" mass="164285">MSLDGLRDVYIREKKSEIANTLVSRKRKLRELYNCTALLNAAHQPTLGDWEWATSEPNENECRFLDENDITKGRFFTDATLPPPFQNISPPPTPSLPTPAKSTLPALSRTSPSPAVPAALSLEQQLRAASASPSVANQPIPSTEVPAPSNLSRVTKAPATVPQEEPTAAPVVPAVKEEANSVPDEAQSPVPAQPSSAPAVQDERPRAEAIPDGPSVDPKVAIPPTADDAAALPEVSAPVTRGRRNKGPQVVHLPPQEVQEARLQETEGKLEKVAEKERKEDEKLALPTANPPADLISSPSSTVGPYSQATPHAPHHSPDTSPETESFRDGLPSDTQNDVGLDPAAEQAKEEHERALQRHMQEARECARERSSDTPEIERQLEDEQAIRLARDGKSRLSESQPAPGPQSLTEHAEEVAQETEAEARESTDDKVPQTPAADSLPTPTTTAPEPSSLDSEASDNVPTKVQEPIPALHDHPTPPADTDVDMEDTPLPVKEQKQPAPQPQDERPQRMTTRVSSGAIRQKSVSEIIGEKAAPKPTLTPRSSITATPATPPRPRSREQKASPVSTVIFAKQDANRPSKTLQLYNEDYASLQGASQDSSRDYLLGLFQYQAHHPPRSVPLQELIASARKTVSTAGALATIREAQDYKILKRVYQLQNANRWSLRQLQKSAEPSRPETHLDHMLAEMKWMQTDFKEERKWKKALAATFAEWCAEFVNSSLDVRASLRIRARIPRPASNDEEDMKDAPTPELIHSGANETESESFADDDELLPAFGSNTPAGLFSLGFNDIVMKIDRTPTSEAMLRELPSYEPSYNDTTPLSFCDPPILPVSKFVTGKLVSKVRGPPNKRSRYDYDSEDEPSSPPSRSGTSAEHSMPSTPGRRLFHRNDLPPEMSDVALFNAENKHVRDRLQVAHQFRPPSEFPMPSVPFFENRNSSQWLWDEDQKLRSLVKEYTFNWSLVAQELTLPSKFVSGSGRRTPWECFERWVQLEGLPAEMSKTQYFRTYQNRLEQAQRTVMAQHQAQQQLLQQQAQQGQNIAGQPRRRTTQPIRVERRRDNRHLAIIDGMRKLARKRESAAHKQAEAQKAAALRKAHEPAPPKSNVHTPQEFSRLKWEREEKMRQRQIQHDLSVRQAQMAAAMAQRQGSMQGQAGMPNGVNQPQRTATPTSTNANVATQMANSNSQQGQPTPNGNMAARQMQAQQNLQQGNFPNGNMAAMGMGSTGVPQAQMQATMQNAQRMAPPDQVRLAMQKGQFPSTNQHAFQLQQQQINMASNLAASIGMGNGMPNANMIAQMAGQNMNGNINGNINGNMNSNMNVPMNGSMNGMSGNSGSPRAAQQNPAIQNQAQRLTNGHMPQLLQLQQNLKMQHPDWSPEILQKQATEQLRVMLQRRQQAMNSATGAAGMNGSPQIGNNIYMQNGGMGTNSPSPNAVQNYQAQLVQQQRMMSQQRQQAGSPSLNNARQASRSATPQNPQLQHSPGMQQAQVSRNQ</sequence>
<feature type="compositionally biased region" description="Low complexity" evidence="9">
    <location>
        <begin position="1438"/>
        <end position="1452"/>
    </location>
</feature>
<feature type="compositionally biased region" description="Basic and acidic residues" evidence="9">
    <location>
        <begin position="1074"/>
        <end position="1083"/>
    </location>
</feature>
<evidence type="ECO:0000256" key="2">
    <source>
        <dbReference type="ARBA" id="ARBA00008913"/>
    </source>
</evidence>
<dbReference type="Gene3D" id="1.10.10.60">
    <property type="entry name" value="Homeodomain-like"/>
    <property type="match status" value="1"/>
</dbReference>
<dbReference type="Pfam" id="PF07529">
    <property type="entry name" value="HSA"/>
    <property type="match status" value="1"/>
</dbReference>
<evidence type="ECO:0000256" key="5">
    <source>
        <dbReference type="ARBA" id="ARBA00023204"/>
    </source>
</evidence>
<feature type="region of interest" description="Disordered" evidence="9">
    <location>
        <begin position="85"/>
        <end position="115"/>
    </location>
</feature>
<feature type="region of interest" description="Disordered" evidence="9">
    <location>
        <begin position="1178"/>
        <end position="1198"/>
    </location>
</feature>
<feature type="domain" description="Myb-like" evidence="10">
    <location>
        <begin position="931"/>
        <end position="991"/>
    </location>
</feature>
<dbReference type="OrthoDB" id="5364245at2759"/>
<feature type="compositionally biased region" description="Basic and acidic residues" evidence="9">
    <location>
        <begin position="347"/>
        <end position="397"/>
    </location>
</feature>
<dbReference type="GO" id="GO:0005634">
    <property type="term" value="C:nucleus"/>
    <property type="evidence" value="ECO:0007669"/>
    <property type="project" value="UniProtKB-SubCell"/>
</dbReference>
<dbReference type="PROSITE" id="PS50090">
    <property type="entry name" value="MYB_LIKE"/>
    <property type="match status" value="1"/>
</dbReference>
<feature type="region of interest" description="Disordered" evidence="9">
    <location>
        <begin position="1074"/>
        <end position="1107"/>
    </location>
</feature>
<dbReference type="SMART" id="SM00573">
    <property type="entry name" value="HSA"/>
    <property type="match status" value="1"/>
</dbReference>
<keyword evidence="4" id="KW-0156">Chromatin regulator</keyword>